<dbReference type="GO" id="GO:0009507">
    <property type="term" value="C:chloroplast"/>
    <property type="evidence" value="ECO:0007669"/>
    <property type="project" value="TreeGrafter"/>
</dbReference>
<dbReference type="GO" id="GO:0005739">
    <property type="term" value="C:mitochondrion"/>
    <property type="evidence" value="ECO:0007669"/>
    <property type="project" value="TreeGrafter"/>
</dbReference>
<sequence>MAAPYFSSTLSTPKPLKSPPKSLFKPYLPRLSLGRSSKPNLFNVVDGSSALGTKMALTPSAYIKPLQISLGFGASFSKKEKISSDGGQEKETQFETHCDISAPLFIPSTLQPPNSWREHSGGSVVFVETVLMPRAKPVAPLDFETSVFKKEKITLAGHDEYIVRGGRDLFHLLPDAFKGIKIGVIVSDSSDIKVKPDNYEEVFSQMKPNSILGLSHGFLLGHLQSIGLDFPTKISVIAVCPSGMDPSVRRLYDQGKEINGAVFAVRQDVDGRATNVAFGWSVALGSPLTFVSTLEQECKPDIFGEWMYYIIDEDERRVYIDGPHNAQLVMPYLKKHTLHLKLSYYLADRSLLGRHVAGMGTWELGLQCWEPEYLIACKTVAKPALIID</sequence>
<dbReference type="GO" id="GO:0009097">
    <property type="term" value="P:isoleucine biosynthetic process"/>
    <property type="evidence" value="ECO:0007669"/>
    <property type="project" value="TreeGrafter"/>
</dbReference>
<dbReference type="InterPro" id="IPR036291">
    <property type="entry name" value="NAD(P)-bd_dom_sf"/>
</dbReference>
<dbReference type="Proteomes" id="UP001314170">
    <property type="component" value="Unassembled WGS sequence"/>
</dbReference>
<dbReference type="SUPFAM" id="SSF51735">
    <property type="entry name" value="NAD(P)-binding Rossmann-fold domains"/>
    <property type="match status" value="1"/>
</dbReference>
<dbReference type="GO" id="GO:0009099">
    <property type="term" value="P:L-valine biosynthetic process"/>
    <property type="evidence" value="ECO:0007669"/>
    <property type="project" value="TreeGrafter"/>
</dbReference>
<dbReference type="PANTHER" id="PTHR21371">
    <property type="entry name" value="KETOL-ACID REDUCTOISOMERASE, MITOCHONDRIAL"/>
    <property type="match status" value="1"/>
</dbReference>
<evidence type="ECO:0000259" key="1">
    <source>
        <dbReference type="PROSITE" id="PS51850"/>
    </source>
</evidence>
<protein>
    <recommendedName>
        <fullName evidence="1">KARI N-terminal Rossmann domain-containing protein</fullName>
    </recommendedName>
</protein>
<dbReference type="AlphaFoldDB" id="A0AAV1QPW1"/>
<gene>
    <name evidence="2" type="ORF">DCAF_LOCUS1267</name>
</gene>
<reference evidence="2 3" key="1">
    <citation type="submission" date="2024-01" db="EMBL/GenBank/DDBJ databases">
        <authorList>
            <person name="Waweru B."/>
        </authorList>
    </citation>
    <scope>NUCLEOTIDE SEQUENCE [LARGE SCALE GENOMIC DNA]</scope>
</reference>
<organism evidence="2 3">
    <name type="scientific">Dovyalis caffra</name>
    <dbReference type="NCBI Taxonomy" id="77055"/>
    <lineage>
        <taxon>Eukaryota</taxon>
        <taxon>Viridiplantae</taxon>
        <taxon>Streptophyta</taxon>
        <taxon>Embryophyta</taxon>
        <taxon>Tracheophyta</taxon>
        <taxon>Spermatophyta</taxon>
        <taxon>Magnoliopsida</taxon>
        <taxon>eudicotyledons</taxon>
        <taxon>Gunneridae</taxon>
        <taxon>Pentapetalae</taxon>
        <taxon>rosids</taxon>
        <taxon>fabids</taxon>
        <taxon>Malpighiales</taxon>
        <taxon>Salicaceae</taxon>
        <taxon>Flacourtieae</taxon>
        <taxon>Dovyalis</taxon>
    </lineage>
</organism>
<comment type="caution">
    <text evidence="2">The sequence shown here is derived from an EMBL/GenBank/DDBJ whole genome shotgun (WGS) entry which is preliminary data.</text>
</comment>
<feature type="domain" description="KARI N-terminal Rossmann" evidence="1">
    <location>
        <begin position="102"/>
        <end position="296"/>
    </location>
</feature>
<dbReference type="PROSITE" id="PS51850">
    <property type="entry name" value="KARI_N"/>
    <property type="match status" value="1"/>
</dbReference>
<name>A0AAV1QPW1_9ROSI</name>
<dbReference type="Gene3D" id="3.40.50.720">
    <property type="entry name" value="NAD(P)-binding Rossmann-like Domain"/>
    <property type="match status" value="2"/>
</dbReference>
<dbReference type="InterPro" id="IPR013023">
    <property type="entry name" value="KARI"/>
</dbReference>
<dbReference type="GO" id="GO:0004455">
    <property type="term" value="F:ketol-acid reductoisomerase activity"/>
    <property type="evidence" value="ECO:0007669"/>
    <property type="project" value="TreeGrafter"/>
</dbReference>
<dbReference type="EMBL" id="CAWUPB010000130">
    <property type="protein sequence ID" value="CAK7323638.1"/>
    <property type="molecule type" value="Genomic_DNA"/>
</dbReference>
<keyword evidence="3" id="KW-1185">Reference proteome</keyword>
<evidence type="ECO:0000313" key="2">
    <source>
        <dbReference type="EMBL" id="CAK7323638.1"/>
    </source>
</evidence>
<proteinExistence type="predicted"/>
<evidence type="ECO:0000313" key="3">
    <source>
        <dbReference type="Proteomes" id="UP001314170"/>
    </source>
</evidence>
<dbReference type="PANTHER" id="PTHR21371:SF1">
    <property type="entry name" value="KETOL-ACID REDUCTOISOMERASE, MITOCHONDRIAL"/>
    <property type="match status" value="1"/>
</dbReference>
<accession>A0AAV1QPW1</accession>
<dbReference type="InterPro" id="IPR013116">
    <property type="entry name" value="KARI_N"/>
</dbReference>
<dbReference type="Pfam" id="PF07991">
    <property type="entry name" value="KARI_N"/>
    <property type="match status" value="1"/>
</dbReference>